<evidence type="ECO:0000313" key="2">
    <source>
        <dbReference type="EMBL" id="KAJ8886333.1"/>
    </source>
</evidence>
<dbReference type="Proteomes" id="UP001159363">
    <property type="component" value="Chromosome X"/>
</dbReference>
<dbReference type="Pfam" id="PF03184">
    <property type="entry name" value="DDE_1"/>
    <property type="match status" value="1"/>
</dbReference>
<reference evidence="2 3" key="1">
    <citation type="submission" date="2023-02" db="EMBL/GenBank/DDBJ databases">
        <title>LHISI_Scaffold_Assembly.</title>
        <authorList>
            <person name="Stuart O.P."/>
            <person name="Cleave R."/>
            <person name="Magrath M.J.L."/>
            <person name="Mikheyev A.S."/>
        </authorList>
    </citation>
    <scope>NUCLEOTIDE SEQUENCE [LARGE SCALE GENOMIC DNA]</scope>
    <source>
        <strain evidence="2">Daus_M_001</strain>
        <tissue evidence="2">Leg muscle</tissue>
    </source>
</reference>
<comment type="caution">
    <text evidence="2">The sequence shown here is derived from an EMBL/GenBank/DDBJ whole genome shotgun (WGS) entry which is preliminary data.</text>
</comment>
<proteinExistence type="predicted"/>
<gene>
    <name evidence="2" type="ORF">PR048_012544</name>
</gene>
<dbReference type="EMBL" id="JARBHB010000004">
    <property type="protein sequence ID" value="KAJ8886333.1"/>
    <property type="molecule type" value="Genomic_DNA"/>
</dbReference>
<feature type="domain" description="DDE-1" evidence="1">
    <location>
        <begin position="130"/>
        <end position="256"/>
    </location>
</feature>
<protein>
    <recommendedName>
        <fullName evidence="1">DDE-1 domain-containing protein</fullName>
    </recommendedName>
</protein>
<evidence type="ECO:0000259" key="1">
    <source>
        <dbReference type="Pfam" id="PF03184"/>
    </source>
</evidence>
<sequence length="334" mass="38067">MAKVGRPFALASEIDTKFAKYVIRMQELGLNLTVFQIRKLAYDLAKKIGSIDRFNVEKEVAGKKCYRESRERYNLNIRRPENLSRYHEGSFMIAYKKCCLNTSFYILLTEFESVMKPDFSLRGCAERGTTTTILCSANAAYKSGPILVIFKCVQNIFALIDGAHVDATVAVSPKGWITSELFLQWLHIFILSLLSPIPVLSLMDSHSSYISPEDLQMAEDNKISILTFSSHKTYLLQPLDVSVFASLTSAWRNTLEKCTRRNPGKSPSWDDSHSLFTPSHEKRFMPQVIKVGFRKWGYSHLTAIQSLMRQQLPLVFPTEVTVKVLANRFRKSLS</sequence>
<name>A0ABQ9HPP2_9NEOP</name>
<dbReference type="InterPro" id="IPR004875">
    <property type="entry name" value="DDE_SF_endonuclease_dom"/>
</dbReference>
<organism evidence="2 3">
    <name type="scientific">Dryococelus australis</name>
    <dbReference type="NCBI Taxonomy" id="614101"/>
    <lineage>
        <taxon>Eukaryota</taxon>
        <taxon>Metazoa</taxon>
        <taxon>Ecdysozoa</taxon>
        <taxon>Arthropoda</taxon>
        <taxon>Hexapoda</taxon>
        <taxon>Insecta</taxon>
        <taxon>Pterygota</taxon>
        <taxon>Neoptera</taxon>
        <taxon>Polyneoptera</taxon>
        <taxon>Phasmatodea</taxon>
        <taxon>Verophasmatodea</taxon>
        <taxon>Anareolatae</taxon>
        <taxon>Phasmatidae</taxon>
        <taxon>Eurycanthinae</taxon>
        <taxon>Dryococelus</taxon>
    </lineage>
</organism>
<keyword evidence="3" id="KW-1185">Reference proteome</keyword>
<accession>A0ABQ9HPP2</accession>
<evidence type="ECO:0000313" key="3">
    <source>
        <dbReference type="Proteomes" id="UP001159363"/>
    </source>
</evidence>